<protein>
    <submittedName>
        <fullName evidence="1">Uncharacterized protein</fullName>
    </submittedName>
</protein>
<reference evidence="1 2" key="1">
    <citation type="submission" date="2015-03" db="EMBL/GenBank/DDBJ databases">
        <authorList>
            <person name="Urmite Genomes"/>
        </authorList>
    </citation>
    <scope>NUCLEOTIDE SEQUENCE [LARGE SCALE GENOMIC DNA]</scope>
    <source>
        <strain evidence="1 2">CSUR P1491</strain>
    </source>
</reference>
<accession>A0A0E4CQZ0</accession>
<dbReference type="RefSeq" id="WP_090608042.1">
    <property type="nucleotide sequence ID" value="NZ_CTEE01000001.1"/>
</dbReference>
<name>A0A0E4CQZ0_MYCLN</name>
<evidence type="ECO:0000313" key="1">
    <source>
        <dbReference type="EMBL" id="CQD22854.1"/>
    </source>
</evidence>
<dbReference type="AlphaFoldDB" id="A0A0E4CQZ0"/>
<evidence type="ECO:0000313" key="2">
    <source>
        <dbReference type="Proteomes" id="UP000199251"/>
    </source>
</evidence>
<dbReference type="Proteomes" id="UP000199251">
    <property type="component" value="Unassembled WGS sequence"/>
</dbReference>
<gene>
    <name evidence="1" type="ORF">BN1232_05761</name>
</gene>
<proteinExistence type="predicted"/>
<organism evidence="1 2">
    <name type="scientific">Mycobacterium lentiflavum</name>
    <dbReference type="NCBI Taxonomy" id="141349"/>
    <lineage>
        <taxon>Bacteria</taxon>
        <taxon>Bacillati</taxon>
        <taxon>Actinomycetota</taxon>
        <taxon>Actinomycetes</taxon>
        <taxon>Mycobacteriales</taxon>
        <taxon>Mycobacteriaceae</taxon>
        <taxon>Mycobacterium</taxon>
        <taxon>Mycobacterium simiae complex</taxon>
    </lineage>
</organism>
<sequence>MPHSPGEALGPDDCVDPVDRKLQRLLAEIGTAAVDDPVRISAMNLAVTMPPARAWSDQDRDKLGAGLASMLRRHRLLGGGEVTTT</sequence>
<dbReference type="EMBL" id="CTEE01000001">
    <property type="protein sequence ID" value="CQD22854.1"/>
    <property type="molecule type" value="Genomic_DNA"/>
</dbReference>